<comment type="similarity">
    <text evidence="8">Belongs to the G-protein coupled receptor 1 family.</text>
</comment>
<organism evidence="11 12">
    <name type="scientific">Porites lobata</name>
    <dbReference type="NCBI Taxonomy" id="104759"/>
    <lineage>
        <taxon>Eukaryota</taxon>
        <taxon>Metazoa</taxon>
        <taxon>Cnidaria</taxon>
        <taxon>Anthozoa</taxon>
        <taxon>Hexacorallia</taxon>
        <taxon>Scleractinia</taxon>
        <taxon>Fungiina</taxon>
        <taxon>Poritidae</taxon>
        <taxon>Porites</taxon>
    </lineage>
</organism>
<keyword evidence="3 9" id="KW-1133">Transmembrane helix</keyword>
<evidence type="ECO:0000256" key="5">
    <source>
        <dbReference type="ARBA" id="ARBA00023136"/>
    </source>
</evidence>
<gene>
    <name evidence="11" type="ORF">PLOB_00043317</name>
</gene>
<evidence type="ECO:0000256" key="8">
    <source>
        <dbReference type="RuleBase" id="RU000688"/>
    </source>
</evidence>
<keyword evidence="5 9" id="KW-0472">Membrane</keyword>
<evidence type="ECO:0000256" key="4">
    <source>
        <dbReference type="ARBA" id="ARBA00023040"/>
    </source>
</evidence>
<feature type="domain" description="G-protein coupled receptors family 1 profile" evidence="10">
    <location>
        <begin position="36"/>
        <end position="296"/>
    </location>
</feature>
<keyword evidence="4 8" id="KW-0297">G-protein coupled receptor</keyword>
<feature type="transmembrane region" description="Helical" evidence="9">
    <location>
        <begin position="20"/>
        <end position="45"/>
    </location>
</feature>
<dbReference type="PROSITE" id="PS50262">
    <property type="entry name" value="G_PROTEIN_RECEP_F1_2"/>
    <property type="match status" value="1"/>
</dbReference>
<comment type="caution">
    <text evidence="11">The sequence shown here is derived from an EMBL/GenBank/DDBJ whole genome shotgun (WGS) entry which is preliminary data.</text>
</comment>
<evidence type="ECO:0000256" key="3">
    <source>
        <dbReference type="ARBA" id="ARBA00022989"/>
    </source>
</evidence>
<evidence type="ECO:0000256" key="6">
    <source>
        <dbReference type="ARBA" id="ARBA00023170"/>
    </source>
</evidence>
<feature type="transmembrane region" description="Helical" evidence="9">
    <location>
        <begin position="136"/>
        <end position="155"/>
    </location>
</feature>
<comment type="subcellular location">
    <subcellularLocation>
        <location evidence="1">Membrane</location>
        <topology evidence="1">Multi-pass membrane protein</topology>
    </subcellularLocation>
</comment>
<dbReference type="PANTHER" id="PTHR45695">
    <property type="entry name" value="LEUCOKININ RECEPTOR-RELATED"/>
    <property type="match status" value="1"/>
</dbReference>
<keyword evidence="2 8" id="KW-0812">Transmembrane</keyword>
<dbReference type="PRINTS" id="PR00237">
    <property type="entry name" value="GPCRRHODOPSN"/>
</dbReference>
<dbReference type="InterPro" id="IPR000276">
    <property type="entry name" value="GPCR_Rhodpsn"/>
</dbReference>
<evidence type="ECO:0000256" key="2">
    <source>
        <dbReference type="ARBA" id="ARBA00022692"/>
    </source>
</evidence>
<protein>
    <recommendedName>
        <fullName evidence="10">G-protein coupled receptors family 1 profile domain-containing protein</fullName>
    </recommendedName>
</protein>
<dbReference type="PANTHER" id="PTHR45695:SF9">
    <property type="entry name" value="LEUCOKININ RECEPTOR"/>
    <property type="match status" value="1"/>
</dbReference>
<dbReference type="Gene3D" id="1.20.1070.10">
    <property type="entry name" value="Rhodopsin 7-helix transmembrane proteins"/>
    <property type="match status" value="1"/>
</dbReference>
<dbReference type="SUPFAM" id="SSF81321">
    <property type="entry name" value="Family A G protein-coupled receptor-like"/>
    <property type="match status" value="1"/>
</dbReference>
<evidence type="ECO:0000256" key="1">
    <source>
        <dbReference type="ARBA" id="ARBA00004141"/>
    </source>
</evidence>
<name>A0ABN8PGG1_9CNID</name>
<feature type="transmembrane region" description="Helical" evidence="9">
    <location>
        <begin position="94"/>
        <end position="115"/>
    </location>
</feature>
<feature type="transmembrane region" description="Helical" evidence="9">
    <location>
        <begin position="57"/>
        <end position="82"/>
    </location>
</feature>
<dbReference type="PROSITE" id="PS00237">
    <property type="entry name" value="G_PROTEIN_RECEP_F1_1"/>
    <property type="match status" value="1"/>
</dbReference>
<keyword evidence="7 8" id="KW-0807">Transducer</keyword>
<evidence type="ECO:0000259" key="10">
    <source>
        <dbReference type="PROSITE" id="PS50262"/>
    </source>
</evidence>
<feature type="transmembrane region" description="Helical" evidence="9">
    <location>
        <begin position="237"/>
        <end position="263"/>
    </location>
</feature>
<accession>A0ABN8PGG1</accession>
<keyword evidence="12" id="KW-1185">Reference proteome</keyword>
<evidence type="ECO:0000313" key="11">
    <source>
        <dbReference type="EMBL" id="CAH3143301.1"/>
    </source>
</evidence>
<feature type="transmembrane region" description="Helical" evidence="9">
    <location>
        <begin position="283"/>
        <end position="304"/>
    </location>
</feature>
<dbReference type="EMBL" id="CALNXK010000070">
    <property type="protein sequence ID" value="CAH3143301.1"/>
    <property type="molecule type" value="Genomic_DNA"/>
</dbReference>
<sequence>MNDSNTTTKESLPSSETLAIVQVTFYAAITIFGTIANLALCGTMIRKKQPRNASEYLIFNLAFTDLMTCAVGIPLDVAVILFQRWPFGAFMCKVVWPFQTVLIAVSVGTLTCMAIERYRAILTPFKTMLSQNVVKIVICAVWCLSVALVAPYIVILEHKDGVCRESWHNEYHPKMFTVGVFLLFYATPLGVIAPAYACIGCRLHSDDRTMRKFSKQQGPGNRQFQALVRKRSRSNVVIVKTFLFGAVAFAICLLPYNVMWLWHDFGQGGRWTHFEDTLVFANALEYFNSLVNPFIFGGTVAFNWRKSCTAMFAKIMIRWSQNSSQRTHYFRTRKQNDPKTLLQQQSARSLSFVQYSSSV</sequence>
<proteinExistence type="inferred from homology"/>
<reference evidence="11 12" key="1">
    <citation type="submission" date="2022-05" db="EMBL/GenBank/DDBJ databases">
        <authorList>
            <consortium name="Genoscope - CEA"/>
            <person name="William W."/>
        </authorList>
    </citation>
    <scope>NUCLEOTIDE SEQUENCE [LARGE SCALE GENOMIC DNA]</scope>
</reference>
<evidence type="ECO:0000256" key="9">
    <source>
        <dbReference type="SAM" id="Phobius"/>
    </source>
</evidence>
<evidence type="ECO:0000313" key="12">
    <source>
        <dbReference type="Proteomes" id="UP001159405"/>
    </source>
</evidence>
<keyword evidence="6 8" id="KW-0675">Receptor</keyword>
<feature type="transmembrane region" description="Helical" evidence="9">
    <location>
        <begin position="175"/>
        <end position="203"/>
    </location>
</feature>
<evidence type="ECO:0000256" key="7">
    <source>
        <dbReference type="ARBA" id="ARBA00023224"/>
    </source>
</evidence>
<dbReference type="CDD" id="cd00637">
    <property type="entry name" value="7tm_classA_rhodopsin-like"/>
    <property type="match status" value="1"/>
</dbReference>
<dbReference type="InterPro" id="IPR017452">
    <property type="entry name" value="GPCR_Rhodpsn_7TM"/>
</dbReference>
<dbReference type="Proteomes" id="UP001159405">
    <property type="component" value="Unassembled WGS sequence"/>
</dbReference>
<dbReference type="Pfam" id="PF00001">
    <property type="entry name" value="7tm_1"/>
    <property type="match status" value="1"/>
</dbReference>